<evidence type="ECO:0000313" key="15">
    <source>
        <dbReference type="Proteomes" id="UP001153292"/>
    </source>
</evidence>
<dbReference type="InterPro" id="IPR005312">
    <property type="entry name" value="DUF1759"/>
</dbReference>
<evidence type="ECO:0000256" key="7">
    <source>
        <dbReference type="ARBA" id="ARBA00023053"/>
    </source>
</evidence>
<feature type="transmembrane region" description="Helical" evidence="13">
    <location>
        <begin position="488"/>
        <end position="515"/>
    </location>
</feature>
<dbReference type="Gene3D" id="1.10.287.770">
    <property type="entry name" value="YojJ-like"/>
    <property type="match status" value="1"/>
</dbReference>
<keyword evidence="11 12" id="KW-0407">Ion channel</keyword>
<dbReference type="Gene3D" id="1.10.287.820">
    <property type="entry name" value="Acid-sensing ion channel domain"/>
    <property type="match status" value="1"/>
</dbReference>
<keyword evidence="6 13" id="KW-1133">Transmembrane helix</keyword>
<keyword evidence="15" id="KW-1185">Reference proteome</keyword>
<evidence type="ECO:0000256" key="12">
    <source>
        <dbReference type="RuleBase" id="RU000679"/>
    </source>
</evidence>
<dbReference type="InterPro" id="IPR001873">
    <property type="entry name" value="ENaC"/>
</dbReference>
<dbReference type="Pfam" id="PF00858">
    <property type="entry name" value="ASC"/>
    <property type="match status" value="1"/>
</dbReference>
<evidence type="ECO:0000256" key="3">
    <source>
        <dbReference type="ARBA" id="ARBA00022448"/>
    </source>
</evidence>
<proteinExistence type="inferred from homology"/>
<keyword evidence="8 12" id="KW-0406">Ion transport</keyword>
<evidence type="ECO:0000256" key="8">
    <source>
        <dbReference type="ARBA" id="ARBA00023065"/>
    </source>
</evidence>
<evidence type="ECO:0000256" key="4">
    <source>
        <dbReference type="ARBA" id="ARBA00022461"/>
    </source>
</evidence>
<dbReference type="Proteomes" id="UP001153292">
    <property type="component" value="Chromosome 26"/>
</dbReference>
<reference evidence="14" key="1">
    <citation type="submission" date="2021-12" db="EMBL/GenBank/DDBJ databases">
        <authorList>
            <person name="King R."/>
        </authorList>
    </citation>
    <scope>NUCLEOTIDE SEQUENCE</scope>
</reference>
<protein>
    <recommendedName>
        <fullName evidence="16">Sodium channel protein Nach</fullName>
    </recommendedName>
</protein>
<evidence type="ECO:0000256" key="10">
    <source>
        <dbReference type="ARBA" id="ARBA00023201"/>
    </source>
</evidence>
<keyword evidence="5 12" id="KW-0812">Transmembrane</keyword>
<evidence type="ECO:0000256" key="13">
    <source>
        <dbReference type="SAM" id="Phobius"/>
    </source>
</evidence>
<organism evidence="14 15">
    <name type="scientific">Chilo suppressalis</name>
    <name type="common">Asiatic rice borer moth</name>
    <dbReference type="NCBI Taxonomy" id="168631"/>
    <lineage>
        <taxon>Eukaryota</taxon>
        <taxon>Metazoa</taxon>
        <taxon>Ecdysozoa</taxon>
        <taxon>Arthropoda</taxon>
        <taxon>Hexapoda</taxon>
        <taxon>Insecta</taxon>
        <taxon>Pterygota</taxon>
        <taxon>Neoptera</taxon>
        <taxon>Endopterygota</taxon>
        <taxon>Lepidoptera</taxon>
        <taxon>Glossata</taxon>
        <taxon>Ditrysia</taxon>
        <taxon>Pyraloidea</taxon>
        <taxon>Crambidae</taxon>
        <taxon>Crambinae</taxon>
        <taxon>Chilo</taxon>
    </lineage>
</organism>
<keyword evidence="4 12" id="KW-0894">Sodium channel</keyword>
<keyword evidence="7" id="KW-0915">Sodium</keyword>
<dbReference type="Pfam" id="PF03564">
    <property type="entry name" value="DUF1759"/>
    <property type="match status" value="1"/>
</dbReference>
<comment type="similarity">
    <text evidence="2 12">Belongs to the amiloride-sensitive sodium channel (TC 1.A.6) family.</text>
</comment>
<name>A0ABN8B8R2_CHISP</name>
<evidence type="ECO:0000256" key="5">
    <source>
        <dbReference type="ARBA" id="ARBA00022692"/>
    </source>
</evidence>
<evidence type="ECO:0000256" key="6">
    <source>
        <dbReference type="ARBA" id="ARBA00022989"/>
    </source>
</evidence>
<dbReference type="PANTHER" id="PTHR11690">
    <property type="entry name" value="AMILORIDE-SENSITIVE SODIUM CHANNEL-RELATED"/>
    <property type="match status" value="1"/>
</dbReference>
<dbReference type="EMBL" id="OU963919">
    <property type="protein sequence ID" value="CAH0403928.1"/>
    <property type="molecule type" value="Genomic_DNA"/>
</dbReference>
<keyword evidence="3 12" id="KW-0813">Transport</keyword>
<comment type="subcellular location">
    <subcellularLocation>
        <location evidence="1">Membrane</location>
        <topology evidence="1">Multi-pass membrane protein</topology>
    </subcellularLocation>
</comment>
<evidence type="ECO:0000313" key="14">
    <source>
        <dbReference type="EMBL" id="CAH0403928.1"/>
    </source>
</evidence>
<evidence type="ECO:0000256" key="2">
    <source>
        <dbReference type="ARBA" id="ARBA00007193"/>
    </source>
</evidence>
<keyword evidence="10 12" id="KW-0739">Sodium transport</keyword>
<sequence>MPPKMNSDAQLKLLHAKRDNLFARMQLICDSSSKIEDETIREMFLCSIETVDKLRLDFENVLDRINTLELELNPEFLVNYDALSSFEDLVCRTKRVAKSLEIPVESKPALDSVWRQDRPKLPPIQIPEFDGDIKNWPLFYACFENTIHRNNGLSNHEKLHYLVGKLTGKAKSNRVDKAKLVDAISSRWGVKPGDEKYPYYVKFVTTVAHSNLYHLDGFEEFKDDSSLEVDFYKLVFEVQPKLKVKTSWSVKLERVNWFPVITEAGACYATNTLVLPNIAFKIPTVNETKIFPITCLYSSGNCNVYFEVEEKGIFYVHSPYDAVDIISGGSPIIPLLNRASELSVIKIGPGRGVRDLPLHRRGCRFIDEPLDNGEAVYSLNTCRQSCRSKLALQLCGCKPFYYSYEEGSVCTAKGMHCLSQYAQKLITDVGKECRCSPQCLEATFTEISTMSQTWKPTQFIKERGFMKLSVPPPRSRYTREIVFYFQDLVVSFGGAAGLFLGASFISLVEIFYFIIGRSSRACCKRKDGKEKGTTKAVQINSKEPSICYEAKRILELTAILENQRRLDYS</sequence>
<accession>A0ABN8B8R2</accession>
<keyword evidence="9 13" id="KW-0472">Membrane</keyword>
<evidence type="ECO:0008006" key="16">
    <source>
        <dbReference type="Google" id="ProtNLM"/>
    </source>
</evidence>
<dbReference type="PANTHER" id="PTHR11690:SF240">
    <property type="entry name" value="PICKPOCKET 25-RELATED"/>
    <property type="match status" value="1"/>
</dbReference>
<evidence type="ECO:0000256" key="1">
    <source>
        <dbReference type="ARBA" id="ARBA00004141"/>
    </source>
</evidence>
<evidence type="ECO:0000256" key="11">
    <source>
        <dbReference type="ARBA" id="ARBA00023303"/>
    </source>
</evidence>
<evidence type="ECO:0000256" key="9">
    <source>
        <dbReference type="ARBA" id="ARBA00023136"/>
    </source>
</evidence>
<gene>
    <name evidence="14" type="ORF">CHILSU_LOCUS7221</name>
</gene>